<dbReference type="InterPro" id="IPR052193">
    <property type="entry name" value="Peptidase_C59"/>
</dbReference>
<dbReference type="PANTHER" id="PTHR35527">
    <property type="entry name" value="CHOLOYLGLYCINE HYDROLASE"/>
    <property type="match status" value="1"/>
</dbReference>
<evidence type="ECO:0000313" key="6">
    <source>
        <dbReference type="Proteomes" id="UP001259832"/>
    </source>
</evidence>
<evidence type="ECO:0000313" key="5">
    <source>
        <dbReference type="EMBL" id="KAK1942605.1"/>
    </source>
</evidence>
<accession>A0AAD9LMP4</accession>
<dbReference type="InterPro" id="IPR029055">
    <property type="entry name" value="Ntn_hydrolases_N"/>
</dbReference>
<dbReference type="GO" id="GO:0016787">
    <property type="term" value="F:hydrolase activity"/>
    <property type="evidence" value="ECO:0007669"/>
    <property type="project" value="UniProtKB-KW"/>
</dbReference>
<gene>
    <name evidence="5" type="ORF">P3T76_006104</name>
</gene>
<keyword evidence="3" id="KW-0812">Transmembrane</keyword>
<proteinExistence type="inferred from homology"/>
<evidence type="ECO:0000259" key="4">
    <source>
        <dbReference type="Pfam" id="PF02275"/>
    </source>
</evidence>
<keyword evidence="3" id="KW-1133">Transmembrane helix</keyword>
<dbReference type="Gene3D" id="3.60.60.10">
    <property type="entry name" value="Penicillin V Acylase, Chain A"/>
    <property type="match status" value="1"/>
</dbReference>
<organism evidence="5 6">
    <name type="scientific">Phytophthora citrophthora</name>
    <dbReference type="NCBI Taxonomy" id="4793"/>
    <lineage>
        <taxon>Eukaryota</taxon>
        <taxon>Sar</taxon>
        <taxon>Stramenopiles</taxon>
        <taxon>Oomycota</taxon>
        <taxon>Peronosporomycetes</taxon>
        <taxon>Peronosporales</taxon>
        <taxon>Peronosporaceae</taxon>
        <taxon>Phytophthora</taxon>
    </lineage>
</organism>
<evidence type="ECO:0000256" key="3">
    <source>
        <dbReference type="SAM" id="Phobius"/>
    </source>
</evidence>
<feature type="transmembrane region" description="Helical" evidence="3">
    <location>
        <begin position="470"/>
        <end position="491"/>
    </location>
</feature>
<dbReference type="AlphaFoldDB" id="A0AAD9LMP4"/>
<name>A0AAD9LMP4_9STRA</name>
<comment type="caution">
    <text evidence="5">The sequence shown here is derived from an EMBL/GenBank/DDBJ whole genome shotgun (WGS) entry which is preliminary data.</text>
</comment>
<dbReference type="PANTHER" id="PTHR35527:SF2">
    <property type="entry name" value="HYDROLASE"/>
    <property type="match status" value="1"/>
</dbReference>
<comment type="similarity">
    <text evidence="1">Belongs to the peptidase C59 family.</text>
</comment>
<keyword evidence="2 5" id="KW-0378">Hydrolase</keyword>
<keyword evidence="6" id="KW-1185">Reference proteome</keyword>
<evidence type="ECO:0000256" key="1">
    <source>
        <dbReference type="ARBA" id="ARBA00006625"/>
    </source>
</evidence>
<protein>
    <submittedName>
        <fullName evidence="5">Choloylglycine hydrolase</fullName>
    </submittedName>
</protein>
<dbReference type="Pfam" id="PF02275">
    <property type="entry name" value="CBAH"/>
    <property type="match status" value="1"/>
</dbReference>
<feature type="domain" description="Choloylglycine hydrolase/NAAA C-terminal" evidence="4">
    <location>
        <begin position="58"/>
        <end position="367"/>
    </location>
</feature>
<dbReference type="InterPro" id="IPR029132">
    <property type="entry name" value="CBAH/NAAA_C"/>
</dbReference>
<dbReference type="Proteomes" id="UP001259832">
    <property type="component" value="Unassembled WGS sequence"/>
</dbReference>
<dbReference type="SUPFAM" id="SSF56235">
    <property type="entry name" value="N-terminal nucleophile aminohydrolases (Ntn hydrolases)"/>
    <property type="match status" value="1"/>
</dbReference>
<evidence type="ECO:0000256" key="2">
    <source>
        <dbReference type="ARBA" id="ARBA00022801"/>
    </source>
</evidence>
<reference evidence="5" key="1">
    <citation type="submission" date="2023-08" db="EMBL/GenBank/DDBJ databases">
        <title>Reference Genome Resource for the Citrus Pathogen Phytophthora citrophthora.</title>
        <authorList>
            <person name="Moller H."/>
            <person name="Coetzee B."/>
            <person name="Rose L.J."/>
            <person name="Van Niekerk J.M."/>
        </authorList>
    </citation>
    <scope>NUCLEOTIDE SEQUENCE</scope>
    <source>
        <strain evidence="5">STE-U-9442</strain>
    </source>
</reference>
<sequence>MQIHALLTNHHDWYLVYHPIAIISPRAQLAMGRFRFALVSLSLPFLSPCNGCSDFLLSTSNPTRSVVSGRTMDFEADLDSALEVIPRNTQFQELPVAGCPHCPDFEWQNKLGFVAANVYGVNVAVDGLNEEGLSAAWLYLEASQYPTPELGADSFNSSKPIVTSICSYILGNFATVNEVKAGLEDVQLAGINGQVAQQVLHVPAPSDGKAHSAPLHVSVHDRYGHNLVIEFLNGKTIFHDNPNGVLTNDPPLTEQLELLNKHLSEATGTINTGDLLPAGYGSTARFVRLSVLNKEISKGYSAPSVHASYVEATEEQRMVSDTLHMLNTVVRPPMGEATQWSFVRDHKRRLLYIRSTANQLLRRVNLDMIDWADPHARRLIPVSYGIWFLDSTVPLLDDHNSMRTKDLPARSMVEAALSQTQDPSLAFSKLTVKDRFRGDKAANEATDQMQFLAATAQMQQADEMETYSPWWVFVVGSVAGGMLTALLSVGWKMIITDCLRRHSGYKPIAEI</sequence>
<keyword evidence="3" id="KW-0472">Membrane</keyword>
<dbReference type="EMBL" id="JASMQC010000009">
    <property type="protein sequence ID" value="KAK1942605.1"/>
    <property type="molecule type" value="Genomic_DNA"/>
</dbReference>